<evidence type="ECO:0000256" key="2">
    <source>
        <dbReference type="ARBA" id="ARBA00006024"/>
    </source>
</evidence>
<dbReference type="NCBIfam" id="NF008262">
    <property type="entry name" value="PRK11033.1"/>
    <property type="match status" value="1"/>
</dbReference>
<feature type="transmembrane region" description="Helical" evidence="14">
    <location>
        <begin position="416"/>
        <end position="440"/>
    </location>
</feature>
<comment type="catalytic activity">
    <reaction evidence="13">
        <text>Zn(2+)(in) + ATP + H2O = Zn(2+)(out) + ADP + phosphate + H(+)</text>
        <dbReference type="Rhea" id="RHEA:20621"/>
        <dbReference type="ChEBI" id="CHEBI:15377"/>
        <dbReference type="ChEBI" id="CHEBI:15378"/>
        <dbReference type="ChEBI" id="CHEBI:29105"/>
        <dbReference type="ChEBI" id="CHEBI:30616"/>
        <dbReference type="ChEBI" id="CHEBI:43474"/>
        <dbReference type="ChEBI" id="CHEBI:456216"/>
        <dbReference type="EC" id="7.2.2.12"/>
    </reaction>
</comment>
<dbReference type="Pfam" id="PF00122">
    <property type="entry name" value="E1-E2_ATPase"/>
    <property type="match status" value="1"/>
</dbReference>
<dbReference type="CDD" id="cd07546">
    <property type="entry name" value="P-type_ATPase_Pb_Zn_Cd2-like"/>
    <property type="match status" value="1"/>
</dbReference>
<dbReference type="SUPFAM" id="SSF55008">
    <property type="entry name" value="HMA, heavy metal-associated domain"/>
    <property type="match status" value="1"/>
</dbReference>
<comment type="similarity">
    <text evidence="2 14">Belongs to the cation transport ATPase (P-type) (TC 3.A.3) family. Type IB subfamily.</text>
</comment>
<dbReference type="NCBIfam" id="TIGR01512">
    <property type="entry name" value="ATPase-IB2_Cd"/>
    <property type="match status" value="1"/>
</dbReference>
<evidence type="ECO:0000256" key="14">
    <source>
        <dbReference type="RuleBase" id="RU362081"/>
    </source>
</evidence>
<keyword evidence="6 14" id="KW-0479">Metal-binding</keyword>
<dbReference type="InterPro" id="IPR018303">
    <property type="entry name" value="ATPase_P-typ_P_site"/>
</dbReference>
<gene>
    <name evidence="17" type="ORF">N7E60_06150</name>
</gene>
<dbReference type="PROSITE" id="PS01229">
    <property type="entry name" value="COF_2"/>
    <property type="match status" value="1"/>
</dbReference>
<feature type="transmembrane region" description="Helical" evidence="14">
    <location>
        <begin position="164"/>
        <end position="182"/>
    </location>
</feature>
<dbReference type="PROSITE" id="PS00154">
    <property type="entry name" value="ATPASE_E1_E2"/>
    <property type="match status" value="1"/>
</dbReference>
<dbReference type="InterPro" id="IPR023299">
    <property type="entry name" value="ATPase_P-typ_cyto_dom_N"/>
</dbReference>
<dbReference type="InterPro" id="IPR023214">
    <property type="entry name" value="HAD_sf"/>
</dbReference>
<dbReference type="Pfam" id="PF00702">
    <property type="entry name" value="Hydrolase"/>
    <property type="match status" value="1"/>
</dbReference>
<accession>A0ABY7LF54</accession>
<dbReference type="InterPro" id="IPR027256">
    <property type="entry name" value="P-typ_ATPase_IB"/>
</dbReference>
<evidence type="ECO:0000256" key="7">
    <source>
        <dbReference type="ARBA" id="ARBA00022741"/>
    </source>
</evidence>
<dbReference type="InterPro" id="IPR051014">
    <property type="entry name" value="Cation_Transport_ATPase_IB"/>
</dbReference>
<dbReference type="PROSITE" id="PS50846">
    <property type="entry name" value="HMA_2"/>
    <property type="match status" value="1"/>
</dbReference>
<keyword evidence="9" id="KW-1278">Translocase</keyword>
<dbReference type="InterPro" id="IPR001757">
    <property type="entry name" value="P_typ_ATPase"/>
</dbReference>
<dbReference type="NCBIfam" id="TIGR01494">
    <property type="entry name" value="ATPase_P-type"/>
    <property type="match status" value="2"/>
</dbReference>
<dbReference type="NCBIfam" id="TIGR01525">
    <property type="entry name" value="ATPase-IB_hvy"/>
    <property type="match status" value="1"/>
</dbReference>
<keyword evidence="5 14" id="KW-0812">Transmembrane</keyword>
<evidence type="ECO:0000256" key="1">
    <source>
        <dbReference type="ARBA" id="ARBA00004651"/>
    </source>
</evidence>
<evidence type="ECO:0000256" key="13">
    <source>
        <dbReference type="ARBA" id="ARBA00047308"/>
    </source>
</evidence>
<dbReference type="Gene3D" id="3.30.70.100">
    <property type="match status" value="1"/>
</dbReference>
<dbReference type="SFLD" id="SFLDF00027">
    <property type="entry name" value="p-type_atpase"/>
    <property type="match status" value="1"/>
</dbReference>
<feature type="domain" description="HMA" evidence="16">
    <location>
        <begin position="77"/>
        <end position="145"/>
    </location>
</feature>
<dbReference type="PANTHER" id="PTHR48085">
    <property type="entry name" value="CADMIUM/ZINC-TRANSPORTING ATPASE HMA2-RELATED"/>
    <property type="match status" value="1"/>
</dbReference>
<name>A0ABY7LF54_9GAMM</name>
<evidence type="ECO:0000313" key="17">
    <source>
        <dbReference type="EMBL" id="WBA15845.1"/>
    </source>
</evidence>
<dbReference type="Gene3D" id="2.70.150.10">
    <property type="entry name" value="Calcium-transporting ATPase, cytoplasmic transduction domain A"/>
    <property type="match status" value="1"/>
</dbReference>
<keyword evidence="3 14" id="KW-1003">Cell membrane</keyword>
<dbReference type="InterPro" id="IPR036412">
    <property type="entry name" value="HAD-like_sf"/>
</dbReference>
<dbReference type="SFLD" id="SFLDS00003">
    <property type="entry name" value="Haloacid_Dehalogenase"/>
    <property type="match status" value="1"/>
</dbReference>
<evidence type="ECO:0000256" key="10">
    <source>
        <dbReference type="ARBA" id="ARBA00022989"/>
    </source>
</evidence>
<dbReference type="EMBL" id="CP114584">
    <property type="protein sequence ID" value="WBA15845.1"/>
    <property type="molecule type" value="Genomic_DNA"/>
</dbReference>
<feature type="transmembrane region" description="Helical" evidence="14">
    <location>
        <begin position="389"/>
        <end position="410"/>
    </location>
</feature>
<keyword evidence="10 14" id="KW-1133">Transmembrane helix</keyword>
<evidence type="ECO:0000259" key="16">
    <source>
        <dbReference type="PROSITE" id="PS50846"/>
    </source>
</evidence>
<dbReference type="Gene3D" id="3.40.50.1000">
    <property type="entry name" value="HAD superfamily/HAD-like"/>
    <property type="match status" value="1"/>
</dbReference>
<evidence type="ECO:0000256" key="6">
    <source>
        <dbReference type="ARBA" id="ARBA00022723"/>
    </source>
</evidence>
<evidence type="ECO:0000256" key="11">
    <source>
        <dbReference type="ARBA" id="ARBA00023136"/>
    </source>
</evidence>
<keyword evidence="18" id="KW-1185">Reference proteome</keyword>
<keyword evidence="11 14" id="KW-0472">Membrane</keyword>
<evidence type="ECO:0000256" key="8">
    <source>
        <dbReference type="ARBA" id="ARBA00022840"/>
    </source>
</evidence>
<dbReference type="SFLD" id="SFLDG00002">
    <property type="entry name" value="C1.7:_P-type_atpase_like"/>
    <property type="match status" value="1"/>
</dbReference>
<dbReference type="SUPFAM" id="SSF56784">
    <property type="entry name" value="HAD-like"/>
    <property type="match status" value="1"/>
</dbReference>
<dbReference type="PRINTS" id="PR00119">
    <property type="entry name" value="CATATPASE"/>
</dbReference>
<dbReference type="Pfam" id="PF00403">
    <property type="entry name" value="HMA"/>
    <property type="match status" value="1"/>
</dbReference>
<comment type="subcellular location">
    <subcellularLocation>
        <location evidence="1">Cell membrane</location>
        <topology evidence="1">Multi-pass membrane protein</topology>
    </subcellularLocation>
</comment>
<dbReference type="InterPro" id="IPR044492">
    <property type="entry name" value="P_typ_ATPase_HD_dom"/>
</dbReference>
<sequence length="773" mass="81894">MCKHCGSHHCHQPHHHQNPTTSAVGTTQCAPDSGCCSSHAEGEGNAGDDDPDEHCHAHAQRQRADTSSERASIDSVNAHEWGVTGMDCPSCAAKLEKAILATSGVVQAQVMFATEKLRVTYTADAQASTERAVEQAAQKAGFPLVALNQTQPEVTGWNKWRQDALLFGLIAVMMVAWGLHYWSEPLSGTLFTLATLVGLAPIVGKAIRLVKSGSPFSIETLMSIAALGALYLGETTEAAMVLVLFLIGERLEGYAASRARDGIQSLMALVPETVTRVYASGKRETVAASALQPGDVIEISAGERLPADGQLMGAMASFDQSALTGEPIPVDIEVGDAVMAGSLATDKTVQLTVTSAQGENAIDRILRLIEQAESKKAPIERFIDKFSRWYTPTMIALAALVVVVPPLFFAASWQEWLYRGLALLLIACPCALVISTPAAITSGLATAARRGALIKGGAALEMLASVNAVTFDKTGTLTEGKPTVTDVLTWQGDEKDLLKYATAIERGSHHPLAKSLVLYTAERGIEVPEARNIQAQAGQGVKGDVDGCRIRLIAFDRLTDDMLTPNQRHQAGEIAQRGVTVAVVMVEGAPYGLIGWRDTLRDDAKQAVNQLRDLGIHPVMLTGDNPAAAAEIAGELGIDFRAGLLPEDKVHAVEALAKHYRVAMVGDGINDAPAMKAAQLGVAMGSGTDVALETADAALSHNRLTELPGILQLARATQANVRQNITIALGLKGVFLVTSVLGITGLWVAVLADSGATALVTLNALRLLRDKRQ</sequence>
<feature type="compositionally biased region" description="Basic and acidic residues" evidence="15">
    <location>
        <begin position="62"/>
        <end position="72"/>
    </location>
</feature>
<dbReference type="InterPro" id="IPR017969">
    <property type="entry name" value="Heavy-metal-associated_CS"/>
</dbReference>
<evidence type="ECO:0000256" key="12">
    <source>
        <dbReference type="ARBA" id="ARBA00039097"/>
    </source>
</evidence>
<evidence type="ECO:0000256" key="5">
    <source>
        <dbReference type="ARBA" id="ARBA00022692"/>
    </source>
</evidence>
<dbReference type="InterPro" id="IPR023298">
    <property type="entry name" value="ATPase_P-typ_TM_dom_sf"/>
</dbReference>
<evidence type="ECO:0000256" key="9">
    <source>
        <dbReference type="ARBA" id="ARBA00022967"/>
    </source>
</evidence>
<dbReference type="PANTHER" id="PTHR48085:SF5">
    <property type="entry name" value="CADMIUM_ZINC-TRANSPORTING ATPASE HMA4-RELATED"/>
    <property type="match status" value="1"/>
</dbReference>
<dbReference type="InterPro" id="IPR008250">
    <property type="entry name" value="ATPase_P-typ_transduc_dom_A_sf"/>
</dbReference>
<dbReference type="SUPFAM" id="SSF81665">
    <property type="entry name" value="Calcium ATPase, transmembrane domain M"/>
    <property type="match status" value="1"/>
</dbReference>
<feature type="region of interest" description="Disordered" evidence="15">
    <location>
        <begin position="40"/>
        <end position="76"/>
    </location>
</feature>
<evidence type="ECO:0000256" key="15">
    <source>
        <dbReference type="SAM" id="MobiDB-lite"/>
    </source>
</evidence>
<dbReference type="InterPro" id="IPR036163">
    <property type="entry name" value="HMA_dom_sf"/>
</dbReference>
<reference evidence="17" key="1">
    <citation type="submission" date="2022-09" db="EMBL/GenBank/DDBJ databases">
        <authorList>
            <person name="Li Z.-J."/>
        </authorList>
    </citation>
    <scope>NUCLEOTIDE SEQUENCE</scope>
    <source>
        <strain evidence="17">TGB10</strain>
    </source>
</reference>
<dbReference type="InterPro" id="IPR059000">
    <property type="entry name" value="ATPase_P-type_domA"/>
</dbReference>
<dbReference type="SUPFAM" id="SSF81653">
    <property type="entry name" value="Calcium ATPase, transduction domain A"/>
    <property type="match status" value="1"/>
</dbReference>
<keyword evidence="4" id="KW-0597">Phosphoprotein</keyword>
<evidence type="ECO:0000256" key="3">
    <source>
        <dbReference type="ARBA" id="ARBA00022475"/>
    </source>
</evidence>
<evidence type="ECO:0000313" key="18">
    <source>
        <dbReference type="Proteomes" id="UP001164676"/>
    </source>
</evidence>
<proteinExistence type="inferred from homology"/>
<dbReference type="PROSITE" id="PS01047">
    <property type="entry name" value="HMA_1"/>
    <property type="match status" value="1"/>
</dbReference>
<dbReference type="EC" id="7.2.2.12" evidence="12"/>
<dbReference type="InterPro" id="IPR006121">
    <property type="entry name" value="HMA_dom"/>
</dbReference>
<dbReference type="PRINTS" id="PR00120">
    <property type="entry name" value="HATPASE"/>
</dbReference>
<keyword evidence="8 14" id="KW-0067">ATP-binding</keyword>
<keyword evidence="7 14" id="KW-0547">Nucleotide-binding</keyword>
<dbReference type="Proteomes" id="UP001164676">
    <property type="component" value="Chromosome"/>
</dbReference>
<protein>
    <recommendedName>
        <fullName evidence="12">P-type Zn(2+) transporter</fullName>
        <ecNumber evidence="12">7.2.2.12</ecNumber>
    </recommendedName>
</protein>
<dbReference type="RefSeq" id="WP_269598394.1">
    <property type="nucleotide sequence ID" value="NZ_CP114584.1"/>
</dbReference>
<organism evidence="17 18">
    <name type="scientific">Salinivibrio proteolyticus</name>
    <dbReference type="NCBI Taxonomy" id="334715"/>
    <lineage>
        <taxon>Bacteria</taxon>
        <taxon>Pseudomonadati</taxon>
        <taxon>Pseudomonadota</taxon>
        <taxon>Gammaproteobacteria</taxon>
        <taxon>Vibrionales</taxon>
        <taxon>Vibrionaceae</taxon>
        <taxon>Salinivibrio</taxon>
    </lineage>
</organism>
<evidence type="ECO:0000256" key="4">
    <source>
        <dbReference type="ARBA" id="ARBA00022553"/>
    </source>
</evidence>
<dbReference type="Gene3D" id="3.40.1110.10">
    <property type="entry name" value="Calcium-transporting ATPase, cytoplasmic domain N"/>
    <property type="match status" value="1"/>
</dbReference>
<feature type="transmembrane region" description="Helical" evidence="14">
    <location>
        <begin position="725"/>
        <end position="743"/>
    </location>
</feature>
<dbReference type="CDD" id="cd00371">
    <property type="entry name" value="HMA"/>
    <property type="match status" value="1"/>
</dbReference>